<evidence type="ECO:0000313" key="2">
    <source>
        <dbReference type="Proteomes" id="UP000623467"/>
    </source>
</evidence>
<dbReference type="AlphaFoldDB" id="A0A8H7D2C6"/>
<keyword evidence="2" id="KW-1185">Reference proteome</keyword>
<evidence type="ECO:0008006" key="3">
    <source>
        <dbReference type="Google" id="ProtNLM"/>
    </source>
</evidence>
<organism evidence="1 2">
    <name type="scientific">Mycena sanguinolenta</name>
    <dbReference type="NCBI Taxonomy" id="230812"/>
    <lineage>
        <taxon>Eukaryota</taxon>
        <taxon>Fungi</taxon>
        <taxon>Dikarya</taxon>
        <taxon>Basidiomycota</taxon>
        <taxon>Agaricomycotina</taxon>
        <taxon>Agaricomycetes</taxon>
        <taxon>Agaricomycetidae</taxon>
        <taxon>Agaricales</taxon>
        <taxon>Marasmiineae</taxon>
        <taxon>Mycenaceae</taxon>
        <taxon>Mycena</taxon>
    </lineage>
</organism>
<dbReference type="EMBL" id="JACAZH010000009">
    <property type="protein sequence ID" value="KAF7358915.1"/>
    <property type="molecule type" value="Genomic_DNA"/>
</dbReference>
<evidence type="ECO:0000313" key="1">
    <source>
        <dbReference type="EMBL" id="KAF7358915.1"/>
    </source>
</evidence>
<dbReference type="Proteomes" id="UP000623467">
    <property type="component" value="Unassembled WGS sequence"/>
</dbReference>
<comment type="caution">
    <text evidence="1">The sequence shown here is derived from an EMBL/GenBank/DDBJ whole genome shotgun (WGS) entry which is preliminary data.</text>
</comment>
<accession>A0A8H7D2C6</accession>
<sequence length="277" mass="30748">MVSSPQGHWQVNLPWPSISIANRDAIQASLPTLTSLALFGIDELPLTLLSHCSSLRSLTLDTVTFSDNPGSATAPERRTFIQLQSLTLRDLNSDSLQRFVSWATCPESSGGISYLRSLDCNVDNPNSGFPIQRLLNALCPHSYTWKAELMLTTSKGPLDLHKLVHLHTISLETHCPIALFVLKNFVISPNQQPLEVVYRITDENRTKVAQHLVDADRILAAMPLEIVTVVVFFWNWPTSEKRAEKLIDVADEFLPKMPLLASKLGGTPGALRILESM</sequence>
<proteinExistence type="predicted"/>
<gene>
    <name evidence="1" type="ORF">MSAN_01231900</name>
</gene>
<dbReference type="OrthoDB" id="2911462at2759"/>
<name>A0A8H7D2C6_9AGAR</name>
<protein>
    <recommendedName>
        <fullName evidence="3">F-box domain-containing protein</fullName>
    </recommendedName>
</protein>
<reference evidence="1" key="1">
    <citation type="submission" date="2020-05" db="EMBL/GenBank/DDBJ databases">
        <title>Mycena genomes resolve the evolution of fungal bioluminescence.</title>
        <authorList>
            <person name="Tsai I.J."/>
        </authorList>
    </citation>
    <scope>NUCLEOTIDE SEQUENCE</scope>
    <source>
        <strain evidence="1">160909Yilan</strain>
    </source>
</reference>